<dbReference type="Pfam" id="PF00491">
    <property type="entry name" value="Arginase"/>
    <property type="match status" value="1"/>
</dbReference>
<gene>
    <name evidence="6" type="ORF">AMJ82_03025</name>
</gene>
<evidence type="ECO:0000256" key="4">
    <source>
        <dbReference type="PIRSR" id="PIRSR036979-1"/>
    </source>
</evidence>
<dbReference type="PROSITE" id="PS01053">
    <property type="entry name" value="ARGINASE_1"/>
    <property type="match status" value="1"/>
</dbReference>
<dbReference type="PANTHER" id="PTHR11358:SF26">
    <property type="entry name" value="GUANIDINO ACID HYDROLASE, MITOCHONDRIAL"/>
    <property type="match status" value="1"/>
</dbReference>
<organism evidence="6 7">
    <name type="scientific">candidate division TA06 bacterium SM23_40</name>
    <dbReference type="NCBI Taxonomy" id="1703774"/>
    <lineage>
        <taxon>Bacteria</taxon>
        <taxon>Bacteria division TA06</taxon>
    </lineage>
</organism>
<keyword evidence="4" id="KW-0464">Manganese</keyword>
<dbReference type="CDD" id="cd11593">
    <property type="entry name" value="Agmatinase-like_2"/>
    <property type="match status" value="1"/>
</dbReference>
<keyword evidence="2 4" id="KW-0479">Metal-binding</keyword>
<evidence type="ECO:0000313" key="6">
    <source>
        <dbReference type="EMBL" id="KPK70530.1"/>
    </source>
</evidence>
<dbReference type="PANTHER" id="PTHR11358">
    <property type="entry name" value="ARGINASE/AGMATINASE"/>
    <property type="match status" value="1"/>
</dbReference>
<evidence type="ECO:0000256" key="2">
    <source>
        <dbReference type="ARBA" id="ARBA00022723"/>
    </source>
</evidence>
<feature type="binding site" evidence="4">
    <location>
        <position position="122"/>
    </location>
    <ligand>
        <name>Mn(2+)</name>
        <dbReference type="ChEBI" id="CHEBI:29035"/>
        <label>1</label>
    </ligand>
</feature>
<dbReference type="GO" id="GO:0008783">
    <property type="term" value="F:agmatinase activity"/>
    <property type="evidence" value="ECO:0007669"/>
    <property type="project" value="TreeGrafter"/>
</dbReference>
<dbReference type="PIRSF" id="PIRSF036979">
    <property type="entry name" value="Arginase"/>
    <property type="match status" value="1"/>
</dbReference>
<sequence length="276" mass="29874">MADSSFDDARIAIIGAPYDGTASFLPGARLGPQAIRAASEAVETYSPYLDLDLEDVPFCDRGNLIFEQMTPEGVHQTVRTAVSECLTAGKRTIVLGGEHTVTLGAVEATDKVHKDLVVLQLDAHLDLRDAYLGERLSHATVMRRVREVVGAERLIHLGVRSGERDEFAEAKHVFRYTLGNHLAAMTSIVGGRPVYLTLDIDLLDPGAMPATGTPEPGGPGYRELIECVHHLGTSLQVVGSDLVELNPLAAPARWPSVMAAALVREMILILWLSLKH</sequence>
<dbReference type="InterPro" id="IPR020855">
    <property type="entry name" value="Ureohydrolase_Mn_BS"/>
</dbReference>
<keyword evidence="3 5" id="KW-0378">Hydrolase</keyword>
<comment type="similarity">
    <text evidence="1">Belongs to the arginase family. Agmatinase subfamily.</text>
</comment>
<dbReference type="InterPro" id="IPR006035">
    <property type="entry name" value="Ureohydrolase"/>
</dbReference>
<proteinExistence type="inferred from homology"/>
<dbReference type="NCBIfam" id="TIGR01230">
    <property type="entry name" value="agmatinase"/>
    <property type="match status" value="1"/>
</dbReference>
<feature type="binding site" evidence="4">
    <location>
        <position position="199"/>
    </location>
    <ligand>
        <name>Mn(2+)</name>
        <dbReference type="ChEBI" id="CHEBI:29035"/>
        <label>1</label>
    </ligand>
</feature>
<comment type="caution">
    <text evidence="6">The sequence shown here is derived from an EMBL/GenBank/DDBJ whole genome shotgun (WGS) entry which is preliminary data.</text>
</comment>
<comment type="cofactor">
    <cofactor evidence="4">
        <name>Mn(2+)</name>
        <dbReference type="ChEBI" id="CHEBI:29035"/>
    </cofactor>
    <text evidence="4">Binds 2 manganese ions per subunit.</text>
</comment>
<feature type="binding site" evidence="4">
    <location>
        <position position="124"/>
    </location>
    <ligand>
        <name>Mn(2+)</name>
        <dbReference type="ChEBI" id="CHEBI:29035"/>
        <label>2</label>
    </ligand>
</feature>
<dbReference type="GO" id="GO:0033389">
    <property type="term" value="P:putrescine biosynthetic process from arginine, via agmatine"/>
    <property type="evidence" value="ECO:0007669"/>
    <property type="project" value="TreeGrafter"/>
</dbReference>
<dbReference type="EMBL" id="LJUI01000014">
    <property type="protein sequence ID" value="KPK70530.1"/>
    <property type="molecule type" value="Genomic_DNA"/>
</dbReference>
<feature type="binding site" evidence="4">
    <location>
        <position position="201"/>
    </location>
    <ligand>
        <name>Mn(2+)</name>
        <dbReference type="ChEBI" id="CHEBI:29035"/>
        <label>1</label>
    </ligand>
</feature>
<dbReference type="PATRIC" id="fig|1703774.3.peg.793"/>
<dbReference type="PROSITE" id="PS51409">
    <property type="entry name" value="ARGINASE_2"/>
    <property type="match status" value="1"/>
</dbReference>
<dbReference type="InterPro" id="IPR005925">
    <property type="entry name" value="Agmatinase-rel"/>
</dbReference>
<dbReference type="Gene3D" id="3.40.800.10">
    <property type="entry name" value="Ureohydrolase domain"/>
    <property type="match status" value="1"/>
</dbReference>
<reference evidence="6 7" key="1">
    <citation type="journal article" date="2015" name="Microbiome">
        <title>Genomic resolution of linkages in carbon, nitrogen, and sulfur cycling among widespread estuary sediment bacteria.</title>
        <authorList>
            <person name="Baker B.J."/>
            <person name="Lazar C.S."/>
            <person name="Teske A.P."/>
            <person name="Dick G.J."/>
        </authorList>
    </citation>
    <scope>NUCLEOTIDE SEQUENCE [LARGE SCALE GENOMIC DNA]</scope>
    <source>
        <strain evidence="6">SM23_40</strain>
    </source>
</reference>
<dbReference type="GO" id="GO:0046872">
    <property type="term" value="F:metal ion binding"/>
    <property type="evidence" value="ECO:0007669"/>
    <property type="project" value="UniProtKB-KW"/>
</dbReference>
<name>A0A0S8GDD3_UNCT6</name>
<feature type="binding site" evidence="4">
    <location>
        <position position="126"/>
    </location>
    <ligand>
        <name>Mn(2+)</name>
        <dbReference type="ChEBI" id="CHEBI:29035"/>
        <label>2</label>
    </ligand>
</feature>
<dbReference type="Proteomes" id="UP000051717">
    <property type="component" value="Unassembled WGS sequence"/>
</dbReference>
<dbReference type="SUPFAM" id="SSF52768">
    <property type="entry name" value="Arginase/deacetylase"/>
    <property type="match status" value="1"/>
</dbReference>
<evidence type="ECO:0008006" key="8">
    <source>
        <dbReference type="Google" id="ProtNLM"/>
    </source>
</evidence>
<accession>A0A0S8GDD3</accession>
<protein>
    <recommendedName>
        <fullName evidence="8">Agmatinase</fullName>
    </recommendedName>
</protein>
<feature type="binding site" evidence="4">
    <location>
        <position position="99"/>
    </location>
    <ligand>
        <name>Mn(2+)</name>
        <dbReference type="ChEBI" id="CHEBI:29035"/>
        <label>1</label>
    </ligand>
</feature>
<dbReference type="InterPro" id="IPR023696">
    <property type="entry name" value="Ureohydrolase_dom_sf"/>
</dbReference>
<evidence type="ECO:0000256" key="3">
    <source>
        <dbReference type="ARBA" id="ARBA00022801"/>
    </source>
</evidence>
<evidence type="ECO:0000313" key="7">
    <source>
        <dbReference type="Proteomes" id="UP000051717"/>
    </source>
</evidence>
<dbReference type="AlphaFoldDB" id="A0A0S8GDD3"/>
<evidence type="ECO:0000256" key="5">
    <source>
        <dbReference type="RuleBase" id="RU003684"/>
    </source>
</evidence>
<evidence type="ECO:0000256" key="1">
    <source>
        <dbReference type="ARBA" id="ARBA00009227"/>
    </source>
</evidence>